<comment type="caution">
    <text evidence="8">The sequence shown here is derived from an EMBL/GenBank/DDBJ whole genome shotgun (WGS) entry which is preliminary data.</text>
</comment>
<dbReference type="SMART" id="SM00382">
    <property type="entry name" value="AAA"/>
    <property type="match status" value="1"/>
</dbReference>
<dbReference type="PROSITE" id="PS00211">
    <property type="entry name" value="ABC_TRANSPORTER_1"/>
    <property type="match status" value="1"/>
</dbReference>
<keyword evidence="4 8" id="KW-0067">ATP-binding</keyword>
<protein>
    <submittedName>
        <fullName evidence="8">ABC transporter ATP-binding protein</fullName>
    </submittedName>
</protein>
<evidence type="ECO:0000256" key="5">
    <source>
        <dbReference type="ARBA" id="ARBA00022967"/>
    </source>
</evidence>
<dbReference type="RefSeq" id="WP_193719174.1">
    <property type="nucleotide sequence ID" value="NZ_JACSPN010000005.1"/>
</dbReference>
<organism evidence="8 9">
    <name type="scientific">Oerskovia douganii</name>
    <dbReference type="NCBI Taxonomy" id="2762210"/>
    <lineage>
        <taxon>Bacteria</taxon>
        <taxon>Bacillati</taxon>
        <taxon>Actinomycetota</taxon>
        <taxon>Actinomycetes</taxon>
        <taxon>Micrococcales</taxon>
        <taxon>Cellulomonadaceae</taxon>
        <taxon>Oerskovia</taxon>
    </lineage>
</organism>
<evidence type="ECO:0000256" key="6">
    <source>
        <dbReference type="ARBA" id="ARBA00023136"/>
    </source>
</evidence>
<dbReference type="EMBL" id="JACSPN010000005">
    <property type="protein sequence ID" value="MBE7699898.1"/>
    <property type="molecule type" value="Genomic_DNA"/>
</dbReference>
<dbReference type="InterPro" id="IPR017871">
    <property type="entry name" value="ABC_transporter-like_CS"/>
</dbReference>
<dbReference type="InterPro" id="IPR003593">
    <property type="entry name" value="AAA+_ATPase"/>
</dbReference>
<evidence type="ECO:0000256" key="2">
    <source>
        <dbReference type="ARBA" id="ARBA00022475"/>
    </source>
</evidence>
<keyword evidence="2" id="KW-1003">Cell membrane</keyword>
<dbReference type="Gene3D" id="3.40.50.300">
    <property type="entry name" value="P-loop containing nucleotide triphosphate hydrolases"/>
    <property type="match status" value="1"/>
</dbReference>
<proteinExistence type="predicted"/>
<reference evidence="8 9" key="1">
    <citation type="submission" date="2020-08" db="EMBL/GenBank/DDBJ databases">
        <title>A Genomic Blueprint of the Chicken Gut Microbiome.</title>
        <authorList>
            <person name="Gilroy R."/>
            <person name="Ravi A."/>
            <person name="Getino M."/>
            <person name="Pursley I."/>
            <person name="Horton D.L."/>
            <person name="Alikhan N.-F."/>
            <person name="Baker D."/>
            <person name="Gharbi K."/>
            <person name="Hall N."/>
            <person name="Watson M."/>
            <person name="Adriaenssens E.M."/>
            <person name="Foster-Nyarko E."/>
            <person name="Jarju S."/>
            <person name="Secka A."/>
            <person name="Antonio M."/>
            <person name="Oren A."/>
            <person name="Chaudhuri R."/>
            <person name="La Ragione R.M."/>
            <person name="Hildebrand F."/>
            <person name="Pallen M.J."/>
        </authorList>
    </citation>
    <scope>NUCLEOTIDE SEQUENCE [LARGE SCALE GENOMIC DNA]</scope>
    <source>
        <strain evidence="8 9">Sa1BUA8</strain>
    </source>
</reference>
<evidence type="ECO:0000259" key="7">
    <source>
        <dbReference type="PROSITE" id="PS50893"/>
    </source>
</evidence>
<evidence type="ECO:0000256" key="3">
    <source>
        <dbReference type="ARBA" id="ARBA00022741"/>
    </source>
</evidence>
<dbReference type="SUPFAM" id="SSF52540">
    <property type="entry name" value="P-loop containing nucleoside triphosphate hydrolases"/>
    <property type="match status" value="1"/>
</dbReference>
<dbReference type="PANTHER" id="PTHR42788">
    <property type="entry name" value="TAURINE IMPORT ATP-BINDING PROTEIN-RELATED"/>
    <property type="match status" value="1"/>
</dbReference>
<gene>
    <name evidence="8" type="ORF">H9623_06190</name>
</gene>
<evidence type="ECO:0000313" key="9">
    <source>
        <dbReference type="Proteomes" id="UP000822993"/>
    </source>
</evidence>
<dbReference type="Proteomes" id="UP000822993">
    <property type="component" value="Unassembled WGS sequence"/>
</dbReference>
<keyword evidence="1" id="KW-0813">Transport</keyword>
<sequence length="252" mass="26836">MSVPTVPDLAAPTAPTAPTVQVRGVGKSYGDRTILENFSLTLRPGEFVALLGASGSGKTTLLRILAGLEEHESGTVEAPAERTVVFQEPRLVASKRVGSNVILGQRSTRDRRAAASAALAEVGLGGREAAWPTTLSGGEAQRVALARALVRNPRLLLLDEPFAALDALTRIKMQALVAELCHEHQPAVLLVTHDVDEAILLADRVAVLQDGKVGVELEVPFERPRRRGVPGFGDFRRRLLLELGVEEAIGAA</sequence>
<accession>A0A9D5U816</accession>
<feature type="domain" description="ABC transporter" evidence="7">
    <location>
        <begin position="20"/>
        <end position="235"/>
    </location>
</feature>
<evidence type="ECO:0000313" key="8">
    <source>
        <dbReference type="EMBL" id="MBE7699898.1"/>
    </source>
</evidence>
<name>A0A9D5U816_9CELL</name>
<dbReference type="GO" id="GO:0016887">
    <property type="term" value="F:ATP hydrolysis activity"/>
    <property type="evidence" value="ECO:0007669"/>
    <property type="project" value="InterPro"/>
</dbReference>
<dbReference type="InterPro" id="IPR050166">
    <property type="entry name" value="ABC_transporter_ATP-bind"/>
</dbReference>
<keyword evidence="6" id="KW-0472">Membrane</keyword>
<keyword evidence="3" id="KW-0547">Nucleotide-binding</keyword>
<dbReference type="AlphaFoldDB" id="A0A9D5U816"/>
<keyword evidence="9" id="KW-1185">Reference proteome</keyword>
<dbReference type="InterPro" id="IPR027417">
    <property type="entry name" value="P-loop_NTPase"/>
</dbReference>
<dbReference type="InterPro" id="IPR003439">
    <property type="entry name" value="ABC_transporter-like_ATP-bd"/>
</dbReference>
<dbReference type="GO" id="GO:0005524">
    <property type="term" value="F:ATP binding"/>
    <property type="evidence" value="ECO:0007669"/>
    <property type="project" value="UniProtKB-KW"/>
</dbReference>
<evidence type="ECO:0000256" key="1">
    <source>
        <dbReference type="ARBA" id="ARBA00022448"/>
    </source>
</evidence>
<keyword evidence="5" id="KW-1278">Translocase</keyword>
<evidence type="ECO:0000256" key="4">
    <source>
        <dbReference type="ARBA" id="ARBA00022840"/>
    </source>
</evidence>
<dbReference type="Pfam" id="PF00005">
    <property type="entry name" value="ABC_tran"/>
    <property type="match status" value="1"/>
</dbReference>
<dbReference type="PROSITE" id="PS50893">
    <property type="entry name" value="ABC_TRANSPORTER_2"/>
    <property type="match status" value="1"/>
</dbReference>
<dbReference type="PANTHER" id="PTHR42788:SF17">
    <property type="entry name" value="ALIPHATIC SULFONATES IMPORT ATP-BINDING PROTEIN SSUB"/>
    <property type="match status" value="1"/>
</dbReference>